<dbReference type="KEGG" id="pba:PSEBR_m809"/>
<dbReference type="EMBL" id="CP002585">
    <property type="protein sequence ID" value="AEA68725.1"/>
    <property type="molecule type" value="Genomic_DNA"/>
</dbReference>
<protein>
    <submittedName>
        <fullName evidence="2">Uncharacterized protein</fullName>
    </submittedName>
</protein>
<dbReference type="HOGENOM" id="CLU_2603271_0_0_6"/>
<gene>
    <name evidence="2" type="ORF">PSEBR_m809</name>
</gene>
<name>F2KFQ9_PSEBN</name>
<accession>F2KFQ9</accession>
<reference key="2">
    <citation type="submission" date="2011-03" db="EMBL/GenBank/DDBJ databases">
        <title>Complete Genome Sequence of a beneficial plant roots-associated bacterium Pseudomonas brassicacearum.</title>
        <authorList>
            <person name="Ortet P."/>
            <person name="Barakat M."/>
            <person name="Lalaouna D."/>
            <person name="Fochesato S."/>
            <person name="Barbe V."/>
            <person name="Santaella C."/>
            <person name="Heulin T."/>
            <person name="Achouak W."/>
        </authorList>
    </citation>
    <scope>NUCLEOTIDE SEQUENCE</scope>
    <source>
        <strain>NFM421</strain>
    </source>
</reference>
<feature type="compositionally biased region" description="Basic and acidic residues" evidence="1">
    <location>
        <begin position="35"/>
        <end position="47"/>
    </location>
</feature>
<sequence length="79" mass="9048">MIFKAENTYRSFPRSRVGMSPGTLRVPLLECDAERHGMHSHAERGNDQKQISRGRRSSSLRDSAASKMWRGLPRHRLSV</sequence>
<feature type="region of interest" description="Disordered" evidence="1">
    <location>
        <begin position="35"/>
        <end position="79"/>
    </location>
</feature>
<dbReference type="AlphaFoldDB" id="F2KFQ9"/>
<evidence type="ECO:0000313" key="2">
    <source>
        <dbReference type="EMBL" id="AEA68725.1"/>
    </source>
</evidence>
<dbReference type="Proteomes" id="UP000006692">
    <property type="component" value="Chromosome"/>
</dbReference>
<evidence type="ECO:0000313" key="3">
    <source>
        <dbReference type="Proteomes" id="UP000006692"/>
    </source>
</evidence>
<evidence type="ECO:0000256" key="1">
    <source>
        <dbReference type="SAM" id="MobiDB-lite"/>
    </source>
</evidence>
<organism evidence="2 3">
    <name type="scientific">Pseudomonas brassicacearum (strain NFM421)</name>
    <dbReference type="NCBI Taxonomy" id="994484"/>
    <lineage>
        <taxon>Bacteria</taxon>
        <taxon>Pseudomonadati</taxon>
        <taxon>Pseudomonadota</taxon>
        <taxon>Gammaproteobacteria</taxon>
        <taxon>Pseudomonadales</taxon>
        <taxon>Pseudomonadaceae</taxon>
        <taxon>Pseudomonas</taxon>
    </lineage>
</organism>
<reference evidence="2 3" key="1">
    <citation type="journal article" date="2011" name="J. Bacteriol.">
        <title>Complete genome sequence of a beneficial plant root-associated bacterium, Pseudomonas brassicacearum.</title>
        <authorList>
            <person name="Ortet P."/>
            <person name="Barakat M."/>
            <person name="Lalaouna D."/>
            <person name="Fochesato S."/>
            <person name="Barbe V."/>
            <person name="Vacherie B."/>
            <person name="Santaella C."/>
            <person name="Heulin T."/>
            <person name="Achouak W."/>
        </authorList>
    </citation>
    <scope>NUCLEOTIDE SEQUENCE [LARGE SCALE GENOMIC DNA]</scope>
    <source>
        <strain evidence="2 3">NFM421</strain>
    </source>
</reference>
<proteinExistence type="predicted"/>